<feature type="domain" description="Thiamine pyrophosphate enzyme TPP-binding" evidence="6">
    <location>
        <begin position="389"/>
        <end position="537"/>
    </location>
</feature>
<dbReference type="PROSITE" id="PS00187">
    <property type="entry name" value="TPP_ENZYMES"/>
    <property type="match status" value="1"/>
</dbReference>
<dbReference type="Gene3D" id="3.40.50.970">
    <property type="match status" value="2"/>
</dbReference>
<evidence type="ECO:0000259" key="6">
    <source>
        <dbReference type="Pfam" id="PF02775"/>
    </source>
</evidence>
<dbReference type="Pfam" id="PF02775">
    <property type="entry name" value="TPP_enzyme_C"/>
    <property type="match status" value="1"/>
</dbReference>
<dbReference type="InterPro" id="IPR047212">
    <property type="entry name" value="TPP_POXB-like"/>
</dbReference>
<evidence type="ECO:0000256" key="4">
    <source>
        <dbReference type="SAM" id="MobiDB-lite"/>
    </source>
</evidence>
<evidence type="ECO:0000313" key="9">
    <source>
        <dbReference type="Proteomes" id="UP001201985"/>
    </source>
</evidence>
<dbReference type="InterPro" id="IPR000399">
    <property type="entry name" value="TPP-bd_CS"/>
</dbReference>
<dbReference type="CDD" id="cd02014">
    <property type="entry name" value="TPP_POX"/>
    <property type="match status" value="1"/>
</dbReference>
<sequence length="594" mass="62807">MSRNASDILLETLEAWGVDTIFGLAGDGINGVIEALRQAEGRIRYVPVLHEESAAFMATAYAKWTGRLGCCLATTGPGGIHLLNGLYDAKLDRAPVIAITGLPYHDLSGTFTQQDVDLDKLFSDVAVFSQRVMGAAHMEAMASLACRTALARRGVAHLSVPIDVQDEPESSEHPSPRGKRQTVSNVAAEGLLLPKPDDVTRAAALLNRASRVAILAGRGALGAEAELERCAEVLGAPVAKALLGRAVMDDQHPHCTGGIGLYGTLGTHAAMERCDALLIVGSTFPYLEYYPKPDQAPGVQIDFDAQRISLRYPAEIGLVGDAKATLETLCAQLQRKEDRSFLAEVQNQDRRWSELLEAAATRDATPMDPAVPVAVLGRQLAADAVVVTDSGHHTGIVARHLPMRPGMAYGVSGALASMACGLPYAISAALAFPGRQIVAVVGDGGLAMQMGEFATAVRLNLPILVLVLKNGTLGQIKWEQMLFLGNPEFGCSLPDIHFAAVAEAMGGRGFRLEDPARAQDMMAQALQAATSGPVLIEAVVDPNEPLLPAKVPETYRQHLQKALSAGTPGAAAIQAALQRNPPRSMLQEGEKAGG</sequence>
<dbReference type="SUPFAM" id="SSF52467">
    <property type="entry name" value="DHS-like NAD/FAD-binding domain"/>
    <property type="match status" value="1"/>
</dbReference>
<evidence type="ECO:0000256" key="3">
    <source>
        <dbReference type="RuleBase" id="RU362132"/>
    </source>
</evidence>
<dbReference type="InterPro" id="IPR011766">
    <property type="entry name" value="TPP_enzyme_TPP-bd"/>
</dbReference>
<reference evidence="8 9" key="1">
    <citation type="submission" date="2022-03" db="EMBL/GenBank/DDBJ databases">
        <title>Complete genome analysis of Roseomonas KG 17.1 : a prolific producer of plant growth promoters.</title>
        <authorList>
            <person name="Saadouli I."/>
            <person name="Najjari A."/>
            <person name="Mosbah A."/>
            <person name="Ouzari H.I."/>
        </authorList>
    </citation>
    <scope>NUCLEOTIDE SEQUENCE [LARGE SCALE GENOMIC DNA]</scope>
    <source>
        <strain evidence="8 9">KG17-1</strain>
    </source>
</reference>
<dbReference type="InterPro" id="IPR012000">
    <property type="entry name" value="Thiamin_PyroP_enz_cen_dom"/>
</dbReference>
<dbReference type="InterPro" id="IPR029061">
    <property type="entry name" value="THDP-binding"/>
</dbReference>
<keyword evidence="9" id="KW-1185">Reference proteome</keyword>
<evidence type="ECO:0000259" key="7">
    <source>
        <dbReference type="Pfam" id="PF02776"/>
    </source>
</evidence>
<accession>A0ABS9WA16</accession>
<dbReference type="Pfam" id="PF02776">
    <property type="entry name" value="TPP_enzyme_N"/>
    <property type="match status" value="1"/>
</dbReference>
<dbReference type="Pfam" id="PF00205">
    <property type="entry name" value="TPP_enzyme_M"/>
    <property type="match status" value="1"/>
</dbReference>
<dbReference type="InterPro" id="IPR029035">
    <property type="entry name" value="DHS-like_NAD/FAD-binding_dom"/>
</dbReference>
<dbReference type="InterPro" id="IPR047211">
    <property type="entry name" value="POXB-like"/>
</dbReference>
<dbReference type="PANTHER" id="PTHR42981:SF2">
    <property type="entry name" value="PYRUVATE DEHYDROGENASE [UBIQUINONE]"/>
    <property type="match status" value="1"/>
</dbReference>
<name>A0ABS9WA16_9PROT</name>
<feature type="domain" description="Thiamine pyrophosphate enzyme N-terminal TPP-binding" evidence="7">
    <location>
        <begin position="4"/>
        <end position="117"/>
    </location>
</feature>
<protein>
    <submittedName>
        <fullName evidence="8">Thiamine pyrophosphate-dependent enzyme</fullName>
    </submittedName>
</protein>
<comment type="caution">
    <text evidence="8">The sequence shown here is derived from an EMBL/GenBank/DDBJ whole genome shotgun (WGS) entry which is preliminary data.</text>
</comment>
<comment type="similarity">
    <text evidence="1 3">Belongs to the TPP enzyme family.</text>
</comment>
<evidence type="ECO:0000256" key="2">
    <source>
        <dbReference type="ARBA" id="ARBA00023052"/>
    </source>
</evidence>
<proteinExistence type="inferred from homology"/>
<dbReference type="PANTHER" id="PTHR42981">
    <property type="entry name" value="PYRUVATE DEHYDROGENASE [UBIQUINONE]"/>
    <property type="match status" value="1"/>
</dbReference>
<keyword evidence="2 3" id="KW-0786">Thiamine pyrophosphate</keyword>
<feature type="domain" description="Thiamine pyrophosphate enzyme central" evidence="5">
    <location>
        <begin position="199"/>
        <end position="329"/>
    </location>
</feature>
<feature type="region of interest" description="Disordered" evidence="4">
    <location>
        <begin position="161"/>
        <end position="184"/>
    </location>
</feature>
<dbReference type="InterPro" id="IPR047210">
    <property type="entry name" value="TPP_PYR_POXB-like"/>
</dbReference>
<evidence type="ECO:0000256" key="1">
    <source>
        <dbReference type="ARBA" id="ARBA00007812"/>
    </source>
</evidence>
<dbReference type="Gene3D" id="3.40.50.1220">
    <property type="entry name" value="TPP-binding domain"/>
    <property type="match status" value="1"/>
</dbReference>
<dbReference type="RefSeq" id="WP_241793799.1">
    <property type="nucleotide sequence ID" value="NZ_JALBUU010000094.1"/>
</dbReference>
<gene>
    <name evidence="8" type="ORF">MON41_21030</name>
</gene>
<evidence type="ECO:0000259" key="5">
    <source>
        <dbReference type="Pfam" id="PF00205"/>
    </source>
</evidence>
<evidence type="ECO:0000313" key="8">
    <source>
        <dbReference type="EMBL" id="MCI0756147.1"/>
    </source>
</evidence>
<dbReference type="Proteomes" id="UP001201985">
    <property type="component" value="Unassembled WGS sequence"/>
</dbReference>
<dbReference type="InterPro" id="IPR012001">
    <property type="entry name" value="Thiamin_PyroP_enz_TPP-bd_dom"/>
</dbReference>
<organism evidence="8 9">
    <name type="scientific">Teichococcus vastitatis</name>
    <dbReference type="NCBI Taxonomy" id="2307076"/>
    <lineage>
        <taxon>Bacteria</taxon>
        <taxon>Pseudomonadati</taxon>
        <taxon>Pseudomonadota</taxon>
        <taxon>Alphaproteobacteria</taxon>
        <taxon>Acetobacterales</taxon>
        <taxon>Roseomonadaceae</taxon>
        <taxon>Roseomonas</taxon>
    </lineage>
</organism>
<dbReference type="CDD" id="cd07039">
    <property type="entry name" value="TPP_PYR_POX"/>
    <property type="match status" value="1"/>
</dbReference>
<dbReference type="EMBL" id="JALBUU010000094">
    <property type="protein sequence ID" value="MCI0756147.1"/>
    <property type="molecule type" value="Genomic_DNA"/>
</dbReference>
<dbReference type="SUPFAM" id="SSF52518">
    <property type="entry name" value="Thiamin diphosphate-binding fold (THDP-binding)"/>
    <property type="match status" value="2"/>
</dbReference>